<dbReference type="eggNOG" id="COG0002">
    <property type="taxonomic scope" value="Bacteria"/>
</dbReference>
<evidence type="ECO:0000313" key="10">
    <source>
        <dbReference type="EMBL" id="ADN74524.1"/>
    </source>
</evidence>
<feature type="domain" description="Semialdehyde dehydrogenase NAD-binding" evidence="9">
    <location>
        <begin position="3"/>
        <end position="148"/>
    </location>
</feature>
<keyword evidence="4 7" id="KW-0521">NADP</keyword>
<evidence type="ECO:0000256" key="6">
    <source>
        <dbReference type="ARBA" id="ARBA00050557"/>
    </source>
</evidence>
<dbReference type="Proteomes" id="UP000006683">
    <property type="component" value="Chromosome"/>
</dbReference>
<dbReference type="RefSeq" id="WP_013343830.1">
    <property type="nucleotide sequence ID" value="NC_014541.1"/>
</dbReference>
<comment type="subcellular location">
    <subcellularLocation>
        <location evidence="7">Cytoplasm</location>
    </subcellularLocation>
</comment>
<dbReference type="EC" id="1.2.1.38" evidence="7"/>
<dbReference type="Gene3D" id="3.30.360.10">
    <property type="entry name" value="Dihydrodipicolinate Reductase, domain 2"/>
    <property type="match status" value="1"/>
</dbReference>
<dbReference type="GeneID" id="67180562"/>
<evidence type="ECO:0000256" key="1">
    <source>
        <dbReference type="ARBA" id="ARBA00004862"/>
    </source>
</evidence>
<keyword evidence="3 7" id="KW-0028">Amino-acid biosynthesis</keyword>
<proteinExistence type="inferred from homology"/>
<evidence type="ECO:0000256" key="3">
    <source>
        <dbReference type="ARBA" id="ARBA00022605"/>
    </source>
</evidence>
<comment type="pathway">
    <text evidence="1 7">Amino-acid biosynthesis; L-arginine biosynthesis; N(2)-acetyl-L-ornithine from L-glutamate: step 3/4.</text>
</comment>
<evidence type="ECO:0000256" key="7">
    <source>
        <dbReference type="HAMAP-Rule" id="MF_00150"/>
    </source>
</evidence>
<evidence type="ECO:0000313" key="11">
    <source>
        <dbReference type="Proteomes" id="UP000006683"/>
    </source>
</evidence>
<dbReference type="HAMAP" id="MF_00150">
    <property type="entry name" value="ArgC_type1"/>
    <property type="match status" value="1"/>
</dbReference>
<dbReference type="AlphaFoldDB" id="E1SMG9"/>
<reference evidence="10 11" key="1">
    <citation type="journal article" date="2010" name="Stand. Genomic Sci.">
        <title>Complete genome sequence of Ferrimonas balearica type strain (PAT).</title>
        <authorList>
            <person name="Nolan M."/>
            <person name="Sikorski J."/>
            <person name="Davenport K."/>
            <person name="Lucas S."/>
            <person name="Glavina Del Rio T."/>
            <person name="Tice H."/>
            <person name="Cheng J."/>
            <person name="Goodwin L."/>
            <person name="Pitluck S."/>
            <person name="Liolios K."/>
            <person name="Ivanova N."/>
            <person name="Mavromatis K."/>
            <person name="Ovchinnikova G."/>
            <person name="Pati A."/>
            <person name="Chen A."/>
            <person name="Palaniappan K."/>
            <person name="Land M."/>
            <person name="Hauser L."/>
            <person name="Chang Y."/>
            <person name="Jeffries C."/>
            <person name="Tapia R."/>
            <person name="Brettin T."/>
            <person name="Detter J."/>
            <person name="Han C."/>
            <person name="Yasawong M."/>
            <person name="Rohde M."/>
            <person name="Tindall B."/>
            <person name="Goker M."/>
            <person name="Woyke T."/>
            <person name="Bristow J."/>
            <person name="Eisen J."/>
            <person name="Markowitz V."/>
            <person name="Hugenholtz P."/>
            <person name="Kyrpides N."/>
            <person name="Klenk H."/>
            <person name="Lapidus A."/>
        </authorList>
    </citation>
    <scope>NUCLEOTIDE SEQUENCE [LARGE SCALE GENOMIC DNA]</scope>
    <source>
        <strain evidence="11">DSM 9799 / CCM 4581 / KCTC 23876 / PAT</strain>
    </source>
</reference>
<evidence type="ECO:0000256" key="2">
    <source>
        <dbReference type="ARBA" id="ARBA00022571"/>
    </source>
</evidence>
<dbReference type="Pfam" id="PF22698">
    <property type="entry name" value="Semialdhyde_dhC_1"/>
    <property type="match status" value="1"/>
</dbReference>
<comment type="similarity">
    <text evidence="7">Belongs to the NAGSA dehydrogenase family. Type 1 subfamily.</text>
</comment>
<gene>
    <name evidence="7" type="primary">argC</name>
    <name evidence="10" type="ordered locus">Fbal_0310</name>
</gene>
<dbReference type="FunFam" id="3.30.360.10:FF:000014">
    <property type="entry name" value="N-acetyl-gamma-glutamyl-phosphate reductase"/>
    <property type="match status" value="1"/>
</dbReference>
<dbReference type="EMBL" id="CP002209">
    <property type="protein sequence ID" value="ADN74524.1"/>
    <property type="molecule type" value="Genomic_DNA"/>
</dbReference>
<dbReference type="GO" id="GO:0005737">
    <property type="term" value="C:cytoplasm"/>
    <property type="evidence" value="ECO:0007669"/>
    <property type="project" value="UniProtKB-SubCell"/>
</dbReference>
<dbReference type="GO" id="GO:0003942">
    <property type="term" value="F:N-acetyl-gamma-glutamyl-phosphate reductase activity"/>
    <property type="evidence" value="ECO:0007669"/>
    <property type="project" value="UniProtKB-UniRule"/>
</dbReference>
<keyword evidence="11" id="KW-1185">Reference proteome</keyword>
<name>E1SMG9_FERBD</name>
<dbReference type="InterPro" id="IPR000706">
    <property type="entry name" value="AGPR_type-1"/>
</dbReference>
<dbReference type="GO" id="GO:0051287">
    <property type="term" value="F:NAD binding"/>
    <property type="evidence" value="ECO:0007669"/>
    <property type="project" value="InterPro"/>
</dbReference>
<dbReference type="PANTHER" id="PTHR32338:SF10">
    <property type="entry name" value="N-ACETYL-GAMMA-GLUTAMYL-PHOSPHATE REDUCTASE, CHLOROPLASTIC-RELATED"/>
    <property type="match status" value="1"/>
</dbReference>
<protein>
    <recommendedName>
        <fullName evidence="7">N-acetyl-gamma-glutamyl-phosphate reductase</fullName>
        <shortName evidence="7">AGPR</shortName>
        <ecNumber evidence="7">1.2.1.38</ecNumber>
    </recommendedName>
    <alternativeName>
        <fullName evidence="7">N-acetyl-glutamate semialdehyde dehydrogenase</fullName>
        <shortName evidence="7">NAGSA dehydrogenase</shortName>
    </alternativeName>
</protein>
<dbReference type="GO" id="GO:0070401">
    <property type="term" value="F:NADP+ binding"/>
    <property type="evidence" value="ECO:0007669"/>
    <property type="project" value="InterPro"/>
</dbReference>
<organism evidence="10 11">
    <name type="scientific">Ferrimonas balearica (strain DSM 9799 / CCM 4581 / KCTC 23876 / PAT)</name>
    <dbReference type="NCBI Taxonomy" id="550540"/>
    <lineage>
        <taxon>Bacteria</taxon>
        <taxon>Pseudomonadati</taxon>
        <taxon>Pseudomonadota</taxon>
        <taxon>Gammaproteobacteria</taxon>
        <taxon>Alteromonadales</taxon>
        <taxon>Ferrimonadaceae</taxon>
        <taxon>Ferrimonas</taxon>
    </lineage>
</organism>
<dbReference type="SUPFAM" id="SSF55347">
    <property type="entry name" value="Glyceraldehyde-3-phosphate dehydrogenase-like, C-terminal domain"/>
    <property type="match status" value="1"/>
</dbReference>
<evidence type="ECO:0000259" key="9">
    <source>
        <dbReference type="SMART" id="SM00859"/>
    </source>
</evidence>
<dbReference type="Gene3D" id="3.40.50.720">
    <property type="entry name" value="NAD(P)-binding Rossmann-like Domain"/>
    <property type="match status" value="1"/>
</dbReference>
<dbReference type="NCBIfam" id="TIGR01850">
    <property type="entry name" value="argC"/>
    <property type="match status" value="1"/>
</dbReference>
<dbReference type="PROSITE" id="PS51257">
    <property type="entry name" value="PROKAR_LIPOPROTEIN"/>
    <property type="match status" value="1"/>
</dbReference>
<dbReference type="SMART" id="SM00859">
    <property type="entry name" value="Semialdhyde_dh"/>
    <property type="match status" value="1"/>
</dbReference>
<dbReference type="InterPro" id="IPR058924">
    <property type="entry name" value="AGPR_dimerisation_dom"/>
</dbReference>
<evidence type="ECO:0000256" key="5">
    <source>
        <dbReference type="ARBA" id="ARBA00023002"/>
    </source>
</evidence>
<evidence type="ECO:0000256" key="4">
    <source>
        <dbReference type="ARBA" id="ARBA00022857"/>
    </source>
</evidence>
<comment type="function">
    <text evidence="7">Catalyzes the NADPH-dependent reduction of N-acetyl-5-glutamyl phosphate to yield N-acetyl-L-glutamate 5-semialdehyde.</text>
</comment>
<dbReference type="Pfam" id="PF01118">
    <property type="entry name" value="Semialdhyde_dh"/>
    <property type="match status" value="1"/>
</dbReference>
<dbReference type="CDD" id="cd17895">
    <property type="entry name" value="AGPR_1_N"/>
    <property type="match status" value="1"/>
</dbReference>
<sequence>MLKVAIVGASGYTGATLAKLIANHPSLALAGCYVSAGSADAHTPLSQLYPELLGLVDQPLQPLTHEAQAELGQQAQAVCLATDHQVSAELAPALLAQGLTVFDLSGGHRFADPAIYPQHYGFSHPSPELLSDAVYGLAEWAGTALADAALIAVPGCYPTAALTALKPLAQHGLIAGVPVINAVSGVSGAGRKASLNSSFCQVSLTPYGVLGHRHQPEIESQLGHAVVFTPHLGAFKRGILATITVPVSADCTEAALSEAYGCYDDSAVVHCLPAGQWPKVDDVAGSDRCLLAWKLDSERQVLVVASAIDNLMKGAASQALQCILIRFGLGGEA</sequence>
<dbReference type="OrthoDB" id="9801289at2"/>
<comment type="catalytic activity">
    <reaction evidence="6 7">
        <text>N-acetyl-L-glutamate 5-semialdehyde + phosphate + NADP(+) = N-acetyl-L-glutamyl 5-phosphate + NADPH + H(+)</text>
        <dbReference type="Rhea" id="RHEA:21588"/>
        <dbReference type="ChEBI" id="CHEBI:15378"/>
        <dbReference type="ChEBI" id="CHEBI:29123"/>
        <dbReference type="ChEBI" id="CHEBI:43474"/>
        <dbReference type="ChEBI" id="CHEBI:57783"/>
        <dbReference type="ChEBI" id="CHEBI:57936"/>
        <dbReference type="ChEBI" id="CHEBI:58349"/>
        <dbReference type="EC" id="1.2.1.38"/>
    </reaction>
</comment>
<dbReference type="STRING" id="550540.Fbal_0310"/>
<dbReference type="UniPathway" id="UPA00068">
    <property type="reaction ID" value="UER00108"/>
</dbReference>
<keyword evidence="2 7" id="KW-0055">Arginine biosynthesis</keyword>
<dbReference type="InterPro" id="IPR036291">
    <property type="entry name" value="NAD(P)-bd_dom_sf"/>
</dbReference>
<dbReference type="CDD" id="cd23934">
    <property type="entry name" value="AGPR_1_C"/>
    <property type="match status" value="1"/>
</dbReference>
<dbReference type="PROSITE" id="PS01224">
    <property type="entry name" value="ARGC"/>
    <property type="match status" value="1"/>
</dbReference>
<dbReference type="KEGG" id="fbl:Fbal_0310"/>
<keyword evidence="7" id="KW-0963">Cytoplasm</keyword>
<dbReference type="InterPro" id="IPR050085">
    <property type="entry name" value="AGPR"/>
</dbReference>
<dbReference type="InterPro" id="IPR000534">
    <property type="entry name" value="Semialdehyde_DH_NAD-bd"/>
</dbReference>
<keyword evidence="5 7" id="KW-0560">Oxidoreductase</keyword>
<evidence type="ECO:0000256" key="8">
    <source>
        <dbReference type="PROSITE-ProRule" id="PRU10010"/>
    </source>
</evidence>
<accession>E1SMG9</accession>
<dbReference type="GO" id="GO:0006526">
    <property type="term" value="P:L-arginine biosynthetic process"/>
    <property type="evidence" value="ECO:0007669"/>
    <property type="project" value="UniProtKB-UniRule"/>
</dbReference>
<dbReference type="SUPFAM" id="SSF51735">
    <property type="entry name" value="NAD(P)-binding Rossmann-fold domains"/>
    <property type="match status" value="1"/>
</dbReference>
<dbReference type="PANTHER" id="PTHR32338">
    <property type="entry name" value="N-ACETYL-GAMMA-GLUTAMYL-PHOSPHATE REDUCTASE, CHLOROPLASTIC-RELATED-RELATED"/>
    <property type="match status" value="1"/>
</dbReference>
<dbReference type="InterPro" id="IPR023013">
    <property type="entry name" value="AGPR_AS"/>
</dbReference>
<dbReference type="HOGENOM" id="CLU_006384_0_1_6"/>
<feature type="active site" evidence="7 8">
    <location>
        <position position="156"/>
    </location>
</feature>